<dbReference type="InParanoid" id="D8M1W9"/>
<name>D8M1W9_BLAHO</name>
<protein>
    <submittedName>
        <fullName evidence="1">Uncharacterized protein</fullName>
    </submittedName>
</protein>
<dbReference type="EMBL" id="FN668646">
    <property type="protein sequence ID" value="CBK22058.2"/>
    <property type="molecule type" value="Genomic_DNA"/>
</dbReference>
<evidence type="ECO:0000313" key="2">
    <source>
        <dbReference type="Proteomes" id="UP000008312"/>
    </source>
</evidence>
<dbReference type="Proteomes" id="UP000008312">
    <property type="component" value="Unassembled WGS sequence"/>
</dbReference>
<dbReference type="Pfam" id="PF13896">
    <property type="entry name" value="Glyco_transf_49"/>
    <property type="match status" value="1"/>
</dbReference>
<dbReference type="OrthoDB" id="9974378at2759"/>
<organism evidence="1">
    <name type="scientific">Blastocystis hominis</name>
    <dbReference type="NCBI Taxonomy" id="12968"/>
    <lineage>
        <taxon>Eukaryota</taxon>
        <taxon>Sar</taxon>
        <taxon>Stramenopiles</taxon>
        <taxon>Bigyra</taxon>
        <taxon>Opalozoa</taxon>
        <taxon>Opalinata</taxon>
        <taxon>Blastocystidae</taxon>
        <taxon>Blastocystis</taxon>
    </lineage>
</organism>
<sequence length="131" mass="15966">MPEWYFTSTRVSRIKCFITDMMEPYVMVKHTPKTPLFDSRFMDYGYDKVALIEEFRQRNYKMMILNNAFAMDYPHPFSKFKTVYAQEEVQGKMEKVYRSILRRLEREYGGKPHFPICKRIQKSYYEPIPDE</sequence>
<keyword evidence="2" id="KW-1185">Reference proteome</keyword>
<proteinExistence type="predicted"/>
<accession>D8M1W9</accession>
<gene>
    <name evidence="1" type="ORF">GSBLH_T00002128001</name>
</gene>
<dbReference type="GeneID" id="24919335"/>
<dbReference type="AlphaFoldDB" id="D8M1W9"/>
<dbReference type="RefSeq" id="XP_012896106.1">
    <property type="nucleotide sequence ID" value="XM_013040652.1"/>
</dbReference>
<reference evidence="1" key="1">
    <citation type="submission" date="2010-02" db="EMBL/GenBank/DDBJ databases">
        <title>Sequencing and annotation of the Blastocystis hominis genome.</title>
        <authorList>
            <person name="Wincker P."/>
        </authorList>
    </citation>
    <scope>NUCLEOTIDE SEQUENCE</scope>
    <source>
        <strain evidence="1">Singapore isolate B</strain>
    </source>
</reference>
<evidence type="ECO:0000313" key="1">
    <source>
        <dbReference type="EMBL" id="CBK22058.2"/>
    </source>
</evidence>